<feature type="non-terminal residue" evidence="2">
    <location>
        <position position="1"/>
    </location>
</feature>
<dbReference type="Proteomes" id="UP000017820">
    <property type="component" value="Unassembled WGS sequence"/>
</dbReference>
<dbReference type="PANTHER" id="PTHR45947:SF3">
    <property type="entry name" value="SULFOQUINOVOSYL TRANSFERASE SQD2"/>
    <property type="match status" value="1"/>
</dbReference>
<name>V4HWS4_PSEL2</name>
<comment type="caution">
    <text evidence="2">The sequence shown here is derived from an EMBL/GenBank/DDBJ whole genome shotgun (WGS) entry which is preliminary data.</text>
</comment>
<gene>
    <name evidence="2" type="ORF">PL2TA16_04493</name>
</gene>
<dbReference type="PANTHER" id="PTHR45947">
    <property type="entry name" value="SULFOQUINOVOSYL TRANSFERASE SQD2"/>
    <property type="match status" value="1"/>
</dbReference>
<sequence>AINILYAKSIFQILSYPISSILRKSQRRMLGTAFQCYFLDKVAVQSEELKRNWIGLRKFSRAIVIPVGFNKDDFYPGSIAERSRMRARFGLREDQPVLVYCGAISHHRRIDYLIQAFKQVLDSQPDVKLLMVGYGVALSDIKALVKRMNIEEQVIFTGRVPYRYVRKLIAM</sequence>
<dbReference type="EMBL" id="AUSV01000057">
    <property type="protein sequence ID" value="ESP92389.1"/>
    <property type="molecule type" value="Genomic_DNA"/>
</dbReference>
<dbReference type="InterPro" id="IPR050194">
    <property type="entry name" value="Glycosyltransferase_grp1"/>
</dbReference>
<dbReference type="Gene3D" id="3.40.50.2000">
    <property type="entry name" value="Glycogen Phosphorylase B"/>
    <property type="match status" value="2"/>
</dbReference>
<dbReference type="Pfam" id="PF00534">
    <property type="entry name" value="Glycos_transf_1"/>
    <property type="match status" value="1"/>
</dbReference>
<organism evidence="2 3">
    <name type="scientific">Pseudoalteromonas luteoviolacea (strain 2ta16)</name>
    <dbReference type="NCBI Taxonomy" id="1353533"/>
    <lineage>
        <taxon>Bacteria</taxon>
        <taxon>Pseudomonadati</taxon>
        <taxon>Pseudomonadota</taxon>
        <taxon>Gammaproteobacteria</taxon>
        <taxon>Alteromonadales</taxon>
        <taxon>Pseudoalteromonadaceae</taxon>
        <taxon>Pseudoalteromonas</taxon>
    </lineage>
</organism>
<protein>
    <submittedName>
        <fullName evidence="2">Glycosyltransferase</fullName>
    </submittedName>
</protein>
<dbReference type="SUPFAM" id="SSF53756">
    <property type="entry name" value="UDP-Glycosyltransferase/glycogen phosphorylase"/>
    <property type="match status" value="1"/>
</dbReference>
<proteinExistence type="predicted"/>
<dbReference type="RefSeq" id="WP_023400167.1">
    <property type="nucleotide sequence ID" value="NZ_AUSV01000057.1"/>
</dbReference>
<accession>V4HWS4</accession>
<reference evidence="2 3" key="1">
    <citation type="submission" date="2013-07" db="EMBL/GenBank/DDBJ databases">
        <title>Draft genome sequence of Pseudoalteromonas luteoviolacea 2ta16.</title>
        <authorList>
            <person name="Allen E.E."/>
            <person name="Azam F."/>
            <person name="Podell S."/>
        </authorList>
    </citation>
    <scope>NUCLEOTIDE SEQUENCE [LARGE SCALE GENOMIC DNA]</scope>
    <source>
        <strain evidence="2 3">2ta16</strain>
    </source>
</reference>
<dbReference type="GO" id="GO:0016757">
    <property type="term" value="F:glycosyltransferase activity"/>
    <property type="evidence" value="ECO:0007669"/>
    <property type="project" value="InterPro"/>
</dbReference>
<keyword evidence="2" id="KW-0808">Transferase</keyword>
<evidence type="ECO:0000313" key="2">
    <source>
        <dbReference type="EMBL" id="ESP92389.1"/>
    </source>
</evidence>
<evidence type="ECO:0000313" key="3">
    <source>
        <dbReference type="Proteomes" id="UP000017820"/>
    </source>
</evidence>
<evidence type="ECO:0000259" key="1">
    <source>
        <dbReference type="Pfam" id="PF00534"/>
    </source>
</evidence>
<feature type="non-terminal residue" evidence="2">
    <location>
        <position position="171"/>
    </location>
</feature>
<dbReference type="AlphaFoldDB" id="V4HWS4"/>
<dbReference type="InterPro" id="IPR001296">
    <property type="entry name" value="Glyco_trans_1"/>
</dbReference>
<feature type="domain" description="Glycosyl transferase family 1" evidence="1">
    <location>
        <begin position="83"/>
        <end position="170"/>
    </location>
</feature>